<dbReference type="PROSITE" id="PS50294">
    <property type="entry name" value="WD_REPEATS_REGION"/>
    <property type="match status" value="1"/>
</dbReference>
<evidence type="ECO:0000256" key="2">
    <source>
        <dbReference type="ARBA" id="ARBA00022574"/>
    </source>
</evidence>
<comment type="pathway">
    <text evidence="1">Protein modification; peptidyl-diphthamide biosynthesis.</text>
</comment>
<organism evidence="9 10">
    <name type="scientific">Stephania yunnanensis</name>
    <dbReference type="NCBI Taxonomy" id="152371"/>
    <lineage>
        <taxon>Eukaryota</taxon>
        <taxon>Viridiplantae</taxon>
        <taxon>Streptophyta</taxon>
        <taxon>Embryophyta</taxon>
        <taxon>Tracheophyta</taxon>
        <taxon>Spermatophyta</taxon>
        <taxon>Magnoliopsida</taxon>
        <taxon>Ranunculales</taxon>
        <taxon>Menispermaceae</taxon>
        <taxon>Menispermoideae</taxon>
        <taxon>Cissampelideae</taxon>
        <taxon>Stephania</taxon>
    </lineage>
</organism>
<sequence>MPKTCEDIGKEGMDLAHCYLDGNADAVEFCPHDGFHHILAVATYTLQEGENPYRSGSISLFSADADAEDCLKLVHRMHTSGIFDIKWSPSGINTGPLLAQADADGYLRLHSLRHCFNEDETRGAILAEVSKEKISSSSMCLCLDWNPSATLISLGLSDGSLSTVSVREAEIEIQHTWEAHEFEVWATSFDTHQPQLVYSGADDCKFKCWDTRESPSNLVFQNSKTHKAGVCCIAKSPEDPNTLLTGSYDKYLRVWDTRLMSRPLDRSSIGLEGGVWRIKYHPFVPGLILASCMHKGFAVVKTQGDEPEKMETYDKHDSLAYGGDWQKGESLNDGQRKRSLVATCSFYDRLLRLWMPEFQVMA</sequence>
<dbReference type="InterPro" id="IPR015943">
    <property type="entry name" value="WD40/YVTN_repeat-like_dom_sf"/>
</dbReference>
<dbReference type="Pfam" id="PF00400">
    <property type="entry name" value="WD40"/>
    <property type="match status" value="2"/>
</dbReference>
<keyword evidence="10" id="KW-1185">Reference proteome</keyword>
<dbReference type="Proteomes" id="UP001420932">
    <property type="component" value="Unassembled WGS sequence"/>
</dbReference>
<keyword evidence="4" id="KW-0378">Hydrolase</keyword>
<dbReference type="GO" id="GO:0017183">
    <property type="term" value="P:protein histidyl modification to diphthamide"/>
    <property type="evidence" value="ECO:0007669"/>
    <property type="project" value="TreeGrafter"/>
</dbReference>
<dbReference type="EC" id="3.1.1.97" evidence="6"/>
<accession>A0AAP0FJE5</accession>
<comment type="catalytic activity">
    <reaction evidence="7">
        <text>diphthine methyl ester-[translation elongation factor 2] + H2O = diphthine-[translation elongation factor 2] + methanol + H(+)</text>
        <dbReference type="Rhea" id="RHEA:42656"/>
        <dbReference type="Rhea" id="RHEA-COMP:10172"/>
        <dbReference type="Rhea" id="RHEA-COMP:10173"/>
        <dbReference type="ChEBI" id="CHEBI:15377"/>
        <dbReference type="ChEBI" id="CHEBI:15378"/>
        <dbReference type="ChEBI" id="CHEBI:17790"/>
        <dbReference type="ChEBI" id="CHEBI:79005"/>
        <dbReference type="ChEBI" id="CHEBI:82696"/>
        <dbReference type="EC" id="3.1.1.97"/>
    </reaction>
</comment>
<dbReference type="EMBL" id="JBBNAF010000010">
    <property type="protein sequence ID" value="KAK9108123.1"/>
    <property type="molecule type" value="Genomic_DNA"/>
</dbReference>
<evidence type="ECO:0000256" key="5">
    <source>
        <dbReference type="ARBA" id="ARBA00038092"/>
    </source>
</evidence>
<feature type="repeat" description="WD" evidence="8">
    <location>
        <begin position="223"/>
        <end position="258"/>
    </location>
</feature>
<evidence type="ECO:0000256" key="8">
    <source>
        <dbReference type="PROSITE-ProRule" id="PRU00221"/>
    </source>
</evidence>
<keyword evidence="3" id="KW-0677">Repeat</keyword>
<dbReference type="PANTHER" id="PTHR46042">
    <property type="entry name" value="DIPHTHINE METHYLTRANSFERASE"/>
    <property type="match status" value="1"/>
</dbReference>
<gene>
    <name evidence="9" type="ORF">Syun_024134</name>
</gene>
<protein>
    <recommendedName>
        <fullName evidence="6">methylated diphthine methylhydrolase</fullName>
        <ecNumber evidence="6">3.1.1.97</ecNumber>
    </recommendedName>
</protein>
<dbReference type="PANTHER" id="PTHR46042:SF1">
    <property type="entry name" value="DIPHTHINE METHYLTRANSFERASE"/>
    <property type="match status" value="1"/>
</dbReference>
<evidence type="ECO:0000313" key="10">
    <source>
        <dbReference type="Proteomes" id="UP001420932"/>
    </source>
</evidence>
<evidence type="ECO:0000256" key="6">
    <source>
        <dbReference type="ARBA" id="ARBA00039131"/>
    </source>
</evidence>
<keyword evidence="2 8" id="KW-0853">WD repeat</keyword>
<dbReference type="SUPFAM" id="SSF50978">
    <property type="entry name" value="WD40 repeat-like"/>
    <property type="match status" value="1"/>
</dbReference>
<reference evidence="9 10" key="1">
    <citation type="submission" date="2024-01" db="EMBL/GenBank/DDBJ databases">
        <title>Genome assemblies of Stephania.</title>
        <authorList>
            <person name="Yang L."/>
        </authorList>
    </citation>
    <scope>NUCLEOTIDE SEQUENCE [LARGE SCALE GENOMIC DNA]</scope>
    <source>
        <strain evidence="9">YNDBR</strain>
        <tissue evidence="9">Leaf</tissue>
    </source>
</reference>
<name>A0AAP0FJE5_9MAGN</name>
<dbReference type="PROSITE" id="PS00678">
    <property type="entry name" value="WD_REPEATS_1"/>
    <property type="match status" value="1"/>
</dbReference>
<dbReference type="InterPro" id="IPR001680">
    <property type="entry name" value="WD40_rpt"/>
</dbReference>
<dbReference type="AlphaFoldDB" id="A0AAP0FJE5"/>
<evidence type="ECO:0000256" key="4">
    <source>
        <dbReference type="ARBA" id="ARBA00022801"/>
    </source>
</evidence>
<comment type="similarity">
    <text evidence="5">Belongs to the DPH7 family.</text>
</comment>
<dbReference type="Gene3D" id="2.130.10.10">
    <property type="entry name" value="YVTN repeat-like/Quinoprotein amine dehydrogenase"/>
    <property type="match status" value="1"/>
</dbReference>
<dbReference type="InterPro" id="IPR052415">
    <property type="entry name" value="Diphthine_MTase"/>
</dbReference>
<dbReference type="GO" id="GO:0061685">
    <property type="term" value="F:diphthine methylesterase activity"/>
    <property type="evidence" value="ECO:0007669"/>
    <property type="project" value="UniProtKB-EC"/>
</dbReference>
<dbReference type="GO" id="GO:0005737">
    <property type="term" value="C:cytoplasm"/>
    <property type="evidence" value="ECO:0007669"/>
    <property type="project" value="TreeGrafter"/>
</dbReference>
<dbReference type="PROSITE" id="PS50082">
    <property type="entry name" value="WD_REPEATS_2"/>
    <property type="match status" value="1"/>
</dbReference>
<dbReference type="InterPro" id="IPR036322">
    <property type="entry name" value="WD40_repeat_dom_sf"/>
</dbReference>
<dbReference type="SMART" id="SM00320">
    <property type="entry name" value="WD40"/>
    <property type="match status" value="5"/>
</dbReference>
<evidence type="ECO:0000256" key="7">
    <source>
        <dbReference type="ARBA" id="ARBA00047551"/>
    </source>
</evidence>
<evidence type="ECO:0000256" key="1">
    <source>
        <dbReference type="ARBA" id="ARBA00005156"/>
    </source>
</evidence>
<dbReference type="InterPro" id="IPR019775">
    <property type="entry name" value="WD40_repeat_CS"/>
</dbReference>
<evidence type="ECO:0000313" key="9">
    <source>
        <dbReference type="EMBL" id="KAK9108123.1"/>
    </source>
</evidence>
<evidence type="ECO:0000256" key="3">
    <source>
        <dbReference type="ARBA" id="ARBA00022737"/>
    </source>
</evidence>
<comment type="caution">
    <text evidence="9">The sequence shown here is derived from an EMBL/GenBank/DDBJ whole genome shotgun (WGS) entry which is preliminary data.</text>
</comment>
<proteinExistence type="inferred from homology"/>